<keyword evidence="2" id="KW-1185">Reference proteome</keyword>
<accession>A0ACC0SUP4</accession>
<reference evidence="1 2" key="1">
    <citation type="journal article" date="2006" name="Science">
        <title>The genome of black cottonwood, Populus trichocarpa (Torr. &amp; Gray).</title>
        <authorList>
            <person name="Tuskan G.A."/>
            <person name="Difazio S."/>
            <person name="Jansson S."/>
            <person name="Bohlmann J."/>
            <person name="Grigoriev I."/>
            <person name="Hellsten U."/>
            <person name="Putnam N."/>
            <person name="Ralph S."/>
            <person name="Rombauts S."/>
            <person name="Salamov A."/>
            <person name="Schein J."/>
            <person name="Sterck L."/>
            <person name="Aerts A."/>
            <person name="Bhalerao R.R."/>
            <person name="Bhalerao R.P."/>
            <person name="Blaudez D."/>
            <person name="Boerjan W."/>
            <person name="Brun A."/>
            <person name="Brunner A."/>
            <person name="Busov V."/>
            <person name="Campbell M."/>
            <person name="Carlson J."/>
            <person name="Chalot M."/>
            <person name="Chapman J."/>
            <person name="Chen G.L."/>
            <person name="Cooper D."/>
            <person name="Coutinho P.M."/>
            <person name="Couturier J."/>
            <person name="Covert S."/>
            <person name="Cronk Q."/>
            <person name="Cunningham R."/>
            <person name="Davis J."/>
            <person name="Degroeve S."/>
            <person name="Dejardin A."/>
            <person name="Depamphilis C."/>
            <person name="Detter J."/>
            <person name="Dirks B."/>
            <person name="Dubchak I."/>
            <person name="Duplessis S."/>
            <person name="Ehlting J."/>
            <person name="Ellis B."/>
            <person name="Gendler K."/>
            <person name="Goodstein D."/>
            <person name="Gribskov M."/>
            <person name="Grimwood J."/>
            <person name="Groover A."/>
            <person name="Gunter L."/>
            <person name="Hamberger B."/>
            <person name="Heinze B."/>
            <person name="Helariutta Y."/>
            <person name="Henrissat B."/>
            <person name="Holligan D."/>
            <person name="Holt R."/>
            <person name="Huang W."/>
            <person name="Islam-Faridi N."/>
            <person name="Jones S."/>
            <person name="Jones-Rhoades M."/>
            <person name="Jorgensen R."/>
            <person name="Joshi C."/>
            <person name="Kangasjarvi J."/>
            <person name="Karlsson J."/>
            <person name="Kelleher C."/>
            <person name="Kirkpatrick R."/>
            <person name="Kirst M."/>
            <person name="Kohler A."/>
            <person name="Kalluri U."/>
            <person name="Larimer F."/>
            <person name="Leebens-Mack J."/>
            <person name="Leple J.C."/>
            <person name="Locascio P."/>
            <person name="Lou Y."/>
            <person name="Lucas S."/>
            <person name="Martin F."/>
            <person name="Montanini B."/>
            <person name="Napoli C."/>
            <person name="Nelson D.R."/>
            <person name="Nelson C."/>
            <person name="Nieminen K."/>
            <person name="Nilsson O."/>
            <person name="Pereda V."/>
            <person name="Peter G."/>
            <person name="Philippe R."/>
            <person name="Pilate G."/>
            <person name="Poliakov A."/>
            <person name="Razumovskaya J."/>
            <person name="Richardson P."/>
            <person name="Rinaldi C."/>
            <person name="Ritland K."/>
            <person name="Rouze P."/>
            <person name="Ryaboy D."/>
            <person name="Schmutz J."/>
            <person name="Schrader J."/>
            <person name="Segerman B."/>
            <person name="Shin H."/>
            <person name="Siddiqui A."/>
            <person name="Sterky F."/>
            <person name="Terry A."/>
            <person name="Tsai C.J."/>
            <person name="Uberbacher E."/>
            <person name="Unneberg P."/>
            <person name="Vahala J."/>
            <person name="Wall K."/>
            <person name="Wessler S."/>
            <person name="Yang G."/>
            <person name="Yin T."/>
            <person name="Douglas C."/>
            <person name="Marra M."/>
            <person name="Sandberg G."/>
            <person name="Van de Peer Y."/>
            <person name="Rokhsar D."/>
        </authorList>
    </citation>
    <scope>NUCLEOTIDE SEQUENCE [LARGE SCALE GENOMIC DNA]</scope>
    <source>
        <strain evidence="2">cv. Nisqually</strain>
    </source>
</reference>
<protein>
    <submittedName>
        <fullName evidence="1">Uncharacterized protein</fullName>
    </submittedName>
</protein>
<organism evidence="1 2">
    <name type="scientific">Populus trichocarpa</name>
    <name type="common">Western balsam poplar</name>
    <name type="synonym">Populus balsamifera subsp. trichocarpa</name>
    <dbReference type="NCBI Taxonomy" id="3694"/>
    <lineage>
        <taxon>Eukaryota</taxon>
        <taxon>Viridiplantae</taxon>
        <taxon>Streptophyta</taxon>
        <taxon>Embryophyta</taxon>
        <taxon>Tracheophyta</taxon>
        <taxon>Spermatophyta</taxon>
        <taxon>Magnoliopsida</taxon>
        <taxon>eudicotyledons</taxon>
        <taxon>Gunneridae</taxon>
        <taxon>Pentapetalae</taxon>
        <taxon>rosids</taxon>
        <taxon>fabids</taxon>
        <taxon>Malpighiales</taxon>
        <taxon>Salicaceae</taxon>
        <taxon>Saliceae</taxon>
        <taxon>Populus</taxon>
    </lineage>
</organism>
<evidence type="ECO:0000313" key="2">
    <source>
        <dbReference type="Proteomes" id="UP000006729"/>
    </source>
</evidence>
<gene>
    <name evidence="1" type="ORF">POPTR_006G160950v4</name>
</gene>
<name>A0ACC0SUP4_POPTR</name>
<evidence type="ECO:0000313" key="1">
    <source>
        <dbReference type="EMBL" id="KAI9392927.1"/>
    </source>
</evidence>
<proteinExistence type="predicted"/>
<comment type="caution">
    <text evidence="1">The sequence shown here is derived from an EMBL/GenBank/DDBJ whole genome shotgun (WGS) entry which is preliminary data.</text>
</comment>
<dbReference type="Proteomes" id="UP000006729">
    <property type="component" value="Chromosome 6"/>
</dbReference>
<sequence length="92" mass="10322">MLTASGRVANTTEESVSVDSLNLGIQQGNVRYQITCNNNQADGFDKEKEFQEMIQDAVTLGLGNPRDLTAYEDGIWSNIDREVNEWISINRL</sequence>
<dbReference type="EMBL" id="CM009295">
    <property type="protein sequence ID" value="KAI9392927.1"/>
    <property type="molecule type" value="Genomic_DNA"/>
</dbReference>